<dbReference type="GO" id="GO:0003676">
    <property type="term" value="F:nucleic acid binding"/>
    <property type="evidence" value="ECO:0007669"/>
    <property type="project" value="InterPro"/>
</dbReference>
<accession>A0A9P0A5D3</accession>
<evidence type="ECO:0000259" key="3">
    <source>
        <dbReference type="SMART" id="SM00343"/>
    </source>
</evidence>
<protein>
    <recommendedName>
        <fullName evidence="3">CCHC-type domain-containing protein</fullName>
    </recommendedName>
</protein>
<dbReference type="InterPro" id="IPR036875">
    <property type="entry name" value="Znf_CCHC_sf"/>
</dbReference>
<dbReference type="SMART" id="SM00343">
    <property type="entry name" value="ZnF_C2HC"/>
    <property type="match status" value="3"/>
</dbReference>
<gene>
    <name evidence="4" type="ORF">BEMITA_LOCUS3939</name>
</gene>
<feature type="compositionally biased region" description="Polar residues" evidence="2">
    <location>
        <begin position="163"/>
        <end position="174"/>
    </location>
</feature>
<feature type="compositionally biased region" description="Polar residues" evidence="2">
    <location>
        <begin position="445"/>
        <end position="470"/>
    </location>
</feature>
<dbReference type="GO" id="GO:0008270">
    <property type="term" value="F:zinc ion binding"/>
    <property type="evidence" value="ECO:0007669"/>
    <property type="project" value="InterPro"/>
</dbReference>
<dbReference type="EMBL" id="OU963863">
    <property type="protein sequence ID" value="CAH0384637.1"/>
    <property type="molecule type" value="Genomic_DNA"/>
</dbReference>
<feature type="domain" description="CCHC-type" evidence="3">
    <location>
        <begin position="816"/>
        <end position="832"/>
    </location>
</feature>
<evidence type="ECO:0000256" key="2">
    <source>
        <dbReference type="SAM" id="MobiDB-lite"/>
    </source>
</evidence>
<proteinExistence type="predicted"/>
<name>A0A9P0A5D3_BEMTA</name>
<keyword evidence="1" id="KW-0175">Coiled coil</keyword>
<reference evidence="4" key="1">
    <citation type="submission" date="2021-12" db="EMBL/GenBank/DDBJ databases">
        <authorList>
            <person name="King R."/>
        </authorList>
    </citation>
    <scope>NUCLEOTIDE SEQUENCE</scope>
</reference>
<dbReference type="AlphaFoldDB" id="A0A9P0A5D3"/>
<dbReference type="InterPro" id="IPR001878">
    <property type="entry name" value="Znf_CCHC"/>
</dbReference>
<dbReference type="SUPFAM" id="SSF57756">
    <property type="entry name" value="Retrovirus zinc finger-like domains"/>
    <property type="match status" value="1"/>
</dbReference>
<dbReference type="Proteomes" id="UP001152759">
    <property type="component" value="Chromosome 2"/>
</dbReference>
<feature type="compositionally biased region" description="Polar residues" evidence="2">
    <location>
        <begin position="396"/>
        <end position="418"/>
    </location>
</feature>
<feature type="region of interest" description="Disordered" evidence="2">
    <location>
        <begin position="395"/>
        <end position="483"/>
    </location>
</feature>
<feature type="coiled-coil region" evidence="1">
    <location>
        <begin position="225"/>
        <end position="252"/>
    </location>
</feature>
<feature type="region of interest" description="Disordered" evidence="2">
    <location>
        <begin position="317"/>
        <end position="355"/>
    </location>
</feature>
<feature type="domain" description="CCHC-type" evidence="3">
    <location>
        <begin position="797"/>
        <end position="813"/>
    </location>
</feature>
<feature type="region of interest" description="Disordered" evidence="2">
    <location>
        <begin position="136"/>
        <end position="174"/>
    </location>
</feature>
<feature type="compositionally biased region" description="Polar residues" evidence="2">
    <location>
        <begin position="338"/>
        <end position="355"/>
    </location>
</feature>
<organism evidence="4 5">
    <name type="scientific">Bemisia tabaci</name>
    <name type="common">Sweetpotato whitefly</name>
    <name type="synonym">Aleurodes tabaci</name>
    <dbReference type="NCBI Taxonomy" id="7038"/>
    <lineage>
        <taxon>Eukaryota</taxon>
        <taxon>Metazoa</taxon>
        <taxon>Ecdysozoa</taxon>
        <taxon>Arthropoda</taxon>
        <taxon>Hexapoda</taxon>
        <taxon>Insecta</taxon>
        <taxon>Pterygota</taxon>
        <taxon>Neoptera</taxon>
        <taxon>Paraneoptera</taxon>
        <taxon>Hemiptera</taxon>
        <taxon>Sternorrhyncha</taxon>
        <taxon>Aleyrodoidea</taxon>
        <taxon>Aleyrodidae</taxon>
        <taxon>Aleyrodinae</taxon>
        <taxon>Bemisia</taxon>
    </lineage>
</organism>
<evidence type="ECO:0000313" key="5">
    <source>
        <dbReference type="Proteomes" id="UP001152759"/>
    </source>
</evidence>
<feature type="domain" description="CCHC-type" evidence="3">
    <location>
        <begin position="11"/>
        <end position="27"/>
    </location>
</feature>
<evidence type="ECO:0000313" key="4">
    <source>
        <dbReference type="EMBL" id="CAH0384637.1"/>
    </source>
</evidence>
<feature type="compositionally biased region" description="Basic and acidic residues" evidence="2">
    <location>
        <begin position="146"/>
        <end position="160"/>
    </location>
</feature>
<sequence length="901" mass="104295">MRKCILHSRYYCPTCKCSAHDATDCRSKECIEWKYYLNNRNNQMTSKPVREGINAPTISPRNTENLLNIEGVTEGESSTDLPIETLKEQLEKVTHHLNENIENLKKDELSSSDARLTQTAIEIGKQSQKDLLEKIQQKENSTLDNNSEKKMSDKEKEKEMMLNPSNLEPEQNSSTKTMDILTIQGNELQITEQTIIEYKKLITTKGELLKNQLPTETSLEIQEEIKKLYGDLEQKEKLKEQQEKIITQTRDTILKEEIQEIGIKLALLSDSTKNKNMSEGNRQEIFEEIQRLETTKELLTQKLSTFNPIIANQFRTSTPIIQDSPMDTEEDRNRKRNASNTEMNRSFSDTDLSQTAKKLKDGSITSFLTFEPQTTKKNKNEEGFTQVINKRKKSYLTKNTINNKQSKIVSSNSNTKSSRNPELKPQQKETQTVPPKKPTNDSKETTAQSNQQTLPSKPSNVSNRSGQQQMKETKKKEEENLNSSDSIKKIWEMFKKDPIDKKLNISSEDFETIINYYLKHQNITSDLTKDKSEQNTVIEEIRKINTSNQEKMEKSLKQMESMITKNTQKLEQKIADINKTVHYIEKTQKTEENKEKASWSSKLKKIEHATQIAAKDEGGFNYNLTTPREIPKLLATDICRKLQETANKTGNTRVRFINILQDHKGVNIQGTSFNKEEVKKNLQSELQKLTESEEINTTEKFQSEVMRISGLRSNVSDEQIYSLLDDNLKDPNFPKEKIKQKVHIFRKVTCYTNKNKMLVYLRVETPILEKLTILGTLYSYSENWGVIHISPIIYVTQCPKCFQYGHGPMKCEHDKVCKRCGSKDHLIKECKQKEKFCFNCKHAKNGKEKDHSCTDRECPIRLEAYTKEEKRCSNQASAQVFKEMMNLQLSWDAQFEENNYG</sequence>
<keyword evidence="5" id="KW-1185">Reference proteome</keyword>
<evidence type="ECO:0000256" key="1">
    <source>
        <dbReference type="SAM" id="Coils"/>
    </source>
</evidence>